<evidence type="ECO:0000256" key="1">
    <source>
        <dbReference type="SAM" id="MobiDB-lite"/>
    </source>
</evidence>
<evidence type="ECO:0000313" key="3">
    <source>
        <dbReference type="Proteomes" id="UP000050525"/>
    </source>
</evidence>
<organism evidence="2 3">
    <name type="scientific">Alligator mississippiensis</name>
    <name type="common">American alligator</name>
    <dbReference type="NCBI Taxonomy" id="8496"/>
    <lineage>
        <taxon>Eukaryota</taxon>
        <taxon>Metazoa</taxon>
        <taxon>Chordata</taxon>
        <taxon>Craniata</taxon>
        <taxon>Vertebrata</taxon>
        <taxon>Euteleostomi</taxon>
        <taxon>Archelosauria</taxon>
        <taxon>Archosauria</taxon>
        <taxon>Crocodylia</taxon>
        <taxon>Alligatoridae</taxon>
        <taxon>Alligatorinae</taxon>
        <taxon>Alligator</taxon>
    </lineage>
</organism>
<feature type="region of interest" description="Disordered" evidence="1">
    <location>
        <begin position="1"/>
        <end position="24"/>
    </location>
</feature>
<dbReference type="EMBL" id="AKHW03003201">
    <property type="protein sequence ID" value="KYO35410.1"/>
    <property type="molecule type" value="Genomic_DNA"/>
</dbReference>
<dbReference type="Proteomes" id="UP000050525">
    <property type="component" value="Unassembled WGS sequence"/>
</dbReference>
<name>A0A151NF83_ALLMI</name>
<comment type="caution">
    <text evidence="2">The sequence shown here is derived from an EMBL/GenBank/DDBJ whole genome shotgun (WGS) entry which is preliminary data.</text>
</comment>
<protein>
    <submittedName>
        <fullName evidence="2">Uncharacterized protein</fullName>
    </submittedName>
</protein>
<reference evidence="2 3" key="1">
    <citation type="journal article" date="2012" name="Genome Biol.">
        <title>Sequencing three crocodilian genomes to illuminate the evolution of archosaurs and amniotes.</title>
        <authorList>
            <person name="St John J.A."/>
            <person name="Braun E.L."/>
            <person name="Isberg S.R."/>
            <person name="Miles L.G."/>
            <person name="Chong A.Y."/>
            <person name="Gongora J."/>
            <person name="Dalzell P."/>
            <person name="Moran C."/>
            <person name="Bed'hom B."/>
            <person name="Abzhanov A."/>
            <person name="Burgess S.C."/>
            <person name="Cooksey A.M."/>
            <person name="Castoe T.A."/>
            <person name="Crawford N.G."/>
            <person name="Densmore L.D."/>
            <person name="Drew J.C."/>
            <person name="Edwards S.V."/>
            <person name="Faircloth B.C."/>
            <person name="Fujita M.K."/>
            <person name="Greenwold M.J."/>
            <person name="Hoffmann F.G."/>
            <person name="Howard J.M."/>
            <person name="Iguchi T."/>
            <person name="Janes D.E."/>
            <person name="Khan S.Y."/>
            <person name="Kohno S."/>
            <person name="de Koning A.J."/>
            <person name="Lance S.L."/>
            <person name="McCarthy F.M."/>
            <person name="McCormack J.E."/>
            <person name="Merchant M.E."/>
            <person name="Peterson D.G."/>
            <person name="Pollock D.D."/>
            <person name="Pourmand N."/>
            <person name="Raney B.J."/>
            <person name="Roessler K.A."/>
            <person name="Sanford J.R."/>
            <person name="Sawyer R.H."/>
            <person name="Schmidt C.J."/>
            <person name="Triplett E.W."/>
            <person name="Tuberville T.D."/>
            <person name="Venegas-Anaya M."/>
            <person name="Howard J.T."/>
            <person name="Jarvis E.D."/>
            <person name="Guillette L.J.Jr."/>
            <person name="Glenn T.C."/>
            <person name="Green R.E."/>
            <person name="Ray D.A."/>
        </authorList>
    </citation>
    <scope>NUCLEOTIDE SEQUENCE [LARGE SCALE GENOMIC DNA]</scope>
    <source>
        <strain evidence="2">KSC_2009_1</strain>
    </source>
</reference>
<keyword evidence="3" id="KW-1185">Reference proteome</keyword>
<proteinExistence type="predicted"/>
<gene>
    <name evidence="2" type="ORF">Y1Q_0007990</name>
</gene>
<dbReference type="AlphaFoldDB" id="A0A151NF83"/>
<sequence length="101" mass="11282">MEGGRGGGRGTRITTTKFDLPGAASPILAGELPPGQGERWLRAHPARHPRGEREQCFGGEDADREKEVELGKCTSLLVGARYCKVLWHLNCWNCNQREHYH</sequence>
<feature type="compositionally biased region" description="Gly residues" evidence="1">
    <location>
        <begin position="1"/>
        <end position="10"/>
    </location>
</feature>
<accession>A0A151NF83</accession>
<evidence type="ECO:0000313" key="2">
    <source>
        <dbReference type="EMBL" id="KYO35410.1"/>
    </source>
</evidence>